<protein>
    <recommendedName>
        <fullName evidence="7">PucR family transcriptional regulator</fullName>
    </recommendedName>
</protein>
<feature type="domain" description="PucR C-terminal helix-turn-helix" evidence="2">
    <location>
        <begin position="330"/>
        <end position="388"/>
    </location>
</feature>
<evidence type="ECO:0000313" key="5">
    <source>
        <dbReference type="EMBL" id="GGM60356.1"/>
    </source>
</evidence>
<dbReference type="InterPro" id="IPR051448">
    <property type="entry name" value="CdaR-like_regulators"/>
</dbReference>
<dbReference type="EMBL" id="BMMK01000015">
    <property type="protein sequence ID" value="GGM60356.1"/>
    <property type="molecule type" value="Genomic_DNA"/>
</dbReference>
<dbReference type="InterPro" id="IPR025736">
    <property type="entry name" value="PucR_C-HTH_dom"/>
</dbReference>
<dbReference type="InterPro" id="IPR042070">
    <property type="entry name" value="PucR_C-HTH_sf"/>
</dbReference>
<accession>A0A8J3C9K0</accession>
<evidence type="ECO:0008006" key="7">
    <source>
        <dbReference type="Google" id="ProtNLM"/>
    </source>
</evidence>
<dbReference type="InterPro" id="IPR041522">
    <property type="entry name" value="CdaR_GGDEF"/>
</dbReference>
<evidence type="ECO:0000259" key="2">
    <source>
        <dbReference type="Pfam" id="PF13556"/>
    </source>
</evidence>
<comment type="similarity">
    <text evidence="1">Belongs to the CdaR family.</text>
</comment>
<dbReference type="PANTHER" id="PTHR33744:SF1">
    <property type="entry name" value="DNA-BINDING TRANSCRIPTIONAL ACTIVATOR ADER"/>
    <property type="match status" value="1"/>
</dbReference>
<dbReference type="AlphaFoldDB" id="A0A8J3C9K0"/>
<dbReference type="Pfam" id="PF13556">
    <property type="entry name" value="HTH_30"/>
    <property type="match status" value="1"/>
</dbReference>
<proteinExistence type="inferred from homology"/>
<dbReference type="InterPro" id="IPR025751">
    <property type="entry name" value="RsbRD_N_dom"/>
</dbReference>
<dbReference type="Gene3D" id="1.10.10.2840">
    <property type="entry name" value="PucR C-terminal helix-turn-helix domain"/>
    <property type="match status" value="1"/>
</dbReference>
<gene>
    <name evidence="5" type="ORF">GCM10012275_34370</name>
</gene>
<reference evidence="5" key="2">
    <citation type="submission" date="2020-09" db="EMBL/GenBank/DDBJ databases">
        <authorList>
            <person name="Sun Q."/>
            <person name="Zhou Y."/>
        </authorList>
    </citation>
    <scope>NUCLEOTIDE SEQUENCE</scope>
    <source>
        <strain evidence="5">CGMCC 4.5737</strain>
    </source>
</reference>
<sequence length="404" mass="44133">MTSQLQCDDMARFAAALQDRLPELSGRLTDRILSEVEFYRTGDIVAADDLHASVRANLGLAIDHLGETRPPDLTRPAETGRLRARQGAPLTEVVRAFRIGFSFLWSELAGEAARVGGAPETLASAASVVWWLCDLHSEALSTAYRAAATERVLQQEQERSALVELLFTGRITDTATLWEIARLLRLPYEGTFVAVAAEPAGIRQDALPRLESMLRAHDITSAWRWFPDVQLGLLSLRGPDLRAAIPLLKRSTADRIGLSPIFRALRETVQAVHYARVAMASVPGGQPQVAEFDATPLATLTAAAPDAAQRLAQVVLGPLLELPDHDRASLLNTLQAWMDTGGSATETAHRLYCHPNTVRYRLRRIERETGRPLERPTAVAELAAALHALRLFPGLVGEPGGRHA</sequence>
<dbReference type="Proteomes" id="UP000637578">
    <property type="component" value="Unassembled WGS sequence"/>
</dbReference>
<evidence type="ECO:0000256" key="1">
    <source>
        <dbReference type="ARBA" id="ARBA00006754"/>
    </source>
</evidence>
<reference evidence="5" key="1">
    <citation type="journal article" date="2014" name="Int. J. Syst. Evol. Microbiol.">
        <title>Complete genome sequence of Corynebacterium casei LMG S-19264T (=DSM 44701T), isolated from a smear-ripened cheese.</title>
        <authorList>
            <consortium name="US DOE Joint Genome Institute (JGI-PGF)"/>
            <person name="Walter F."/>
            <person name="Albersmeier A."/>
            <person name="Kalinowski J."/>
            <person name="Ruckert C."/>
        </authorList>
    </citation>
    <scope>NUCLEOTIDE SEQUENCE</scope>
    <source>
        <strain evidence="5">CGMCC 4.5737</strain>
    </source>
</reference>
<evidence type="ECO:0000259" key="4">
    <source>
        <dbReference type="Pfam" id="PF17853"/>
    </source>
</evidence>
<name>A0A8J3C9K0_9PSEU</name>
<dbReference type="PANTHER" id="PTHR33744">
    <property type="entry name" value="CARBOHYDRATE DIACID REGULATOR"/>
    <property type="match status" value="1"/>
</dbReference>
<keyword evidence="6" id="KW-1185">Reference proteome</keyword>
<feature type="domain" description="CdaR GGDEF-like" evidence="4">
    <location>
        <begin position="169"/>
        <end position="279"/>
    </location>
</feature>
<dbReference type="Pfam" id="PF17853">
    <property type="entry name" value="GGDEF_2"/>
    <property type="match status" value="1"/>
</dbReference>
<evidence type="ECO:0000259" key="3">
    <source>
        <dbReference type="Pfam" id="PF14361"/>
    </source>
</evidence>
<evidence type="ECO:0000313" key="6">
    <source>
        <dbReference type="Proteomes" id="UP000637578"/>
    </source>
</evidence>
<organism evidence="5 6">
    <name type="scientific">Longimycelium tulufanense</name>
    <dbReference type="NCBI Taxonomy" id="907463"/>
    <lineage>
        <taxon>Bacteria</taxon>
        <taxon>Bacillati</taxon>
        <taxon>Actinomycetota</taxon>
        <taxon>Actinomycetes</taxon>
        <taxon>Pseudonocardiales</taxon>
        <taxon>Pseudonocardiaceae</taxon>
        <taxon>Longimycelium</taxon>
    </lineage>
</organism>
<feature type="domain" description="RsbT co-antagonist protein RsbRD N-terminal" evidence="3">
    <location>
        <begin position="22"/>
        <end position="159"/>
    </location>
</feature>
<comment type="caution">
    <text evidence="5">The sequence shown here is derived from an EMBL/GenBank/DDBJ whole genome shotgun (WGS) entry which is preliminary data.</text>
</comment>
<dbReference type="Pfam" id="PF14361">
    <property type="entry name" value="RsbRD_N"/>
    <property type="match status" value="1"/>
</dbReference>